<name>A0A3Q0JKX5_DIACI</name>
<dbReference type="PANTHER" id="PTHR11011:SF60">
    <property type="entry name" value="FATTY ACYL-COA REDUCTASE-RELATED"/>
    <property type="match status" value="1"/>
</dbReference>
<proteinExistence type="inferred from homology"/>
<accession>A0A3Q0JKX5</accession>
<evidence type="ECO:0000313" key="3">
    <source>
        <dbReference type="Proteomes" id="UP000079169"/>
    </source>
</evidence>
<dbReference type="GO" id="GO:0080019">
    <property type="term" value="F:alcohol-forming very long-chain fatty acyl-CoA reductase activity"/>
    <property type="evidence" value="ECO:0007669"/>
    <property type="project" value="InterPro"/>
</dbReference>
<feature type="non-terminal residue" evidence="4">
    <location>
        <position position="1"/>
    </location>
</feature>
<dbReference type="GO" id="GO:0005777">
    <property type="term" value="C:peroxisome"/>
    <property type="evidence" value="ECO:0007669"/>
    <property type="project" value="TreeGrafter"/>
</dbReference>
<dbReference type="SUPFAM" id="SSF51735">
    <property type="entry name" value="NAD(P)-binding Rossmann-fold domains"/>
    <property type="match status" value="1"/>
</dbReference>
<dbReference type="InterPro" id="IPR026055">
    <property type="entry name" value="FAR"/>
</dbReference>
<keyword evidence="3" id="KW-1185">Reference proteome</keyword>
<evidence type="ECO:0000259" key="2">
    <source>
        <dbReference type="Pfam" id="PF07993"/>
    </source>
</evidence>
<protein>
    <recommendedName>
        <fullName evidence="1">Fatty acyl-CoA reductase</fullName>
        <ecNumber evidence="1">1.2.1.84</ecNumber>
    </recommendedName>
</protein>
<dbReference type="GeneID" id="108254371"/>
<dbReference type="Pfam" id="PF07993">
    <property type="entry name" value="NAD_binding_4"/>
    <property type="match status" value="1"/>
</dbReference>
<dbReference type="AlphaFoldDB" id="A0A3Q0JKX5"/>
<dbReference type="Gene3D" id="3.40.50.720">
    <property type="entry name" value="NAD(P)-binding Rossmann-like Domain"/>
    <property type="match status" value="1"/>
</dbReference>
<comment type="similarity">
    <text evidence="1">Belongs to the fatty acyl-CoA reductase family.</text>
</comment>
<dbReference type="InterPro" id="IPR036291">
    <property type="entry name" value="NAD(P)-bd_dom_sf"/>
</dbReference>
<dbReference type="STRING" id="121845.A0A3Q0JKX5"/>
<dbReference type="InterPro" id="IPR013120">
    <property type="entry name" value="FAR_NAD-bd"/>
</dbReference>
<dbReference type="KEGG" id="dci:108254371"/>
<comment type="function">
    <text evidence="1">Catalyzes the reduction of fatty acyl-CoA to fatty alcohols.</text>
</comment>
<dbReference type="PANTHER" id="PTHR11011">
    <property type="entry name" value="MALE STERILITY PROTEIN 2-RELATED"/>
    <property type="match status" value="1"/>
</dbReference>
<keyword evidence="1" id="KW-0443">Lipid metabolism</keyword>
<dbReference type="PaxDb" id="121845-A0A3Q0JKX5"/>
<dbReference type="GO" id="GO:0035336">
    <property type="term" value="P:long-chain fatty-acyl-CoA metabolic process"/>
    <property type="evidence" value="ECO:0007669"/>
    <property type="project" value="TreeGrafter"/>
</dbReference>
<feature type="non-terminal residue" evidence="4">
    <location>
        <position position="71"/>
    </location>
</feature>
<keyword evidence="1" id="KW-0444">Lipid biosynthesis</keyword>
<dbReference type="RefSeq" id="XP_026688977.1">
    <property type="nucleotide sequence ID" value="XM_026833176.1"/>
</dbReference>
<comment type="catalytic activity">
    <reaction evidence="1">
        <text>a long-chain fatty acyl-CoA + 2 NADPH + 2 H(+) = a long-chain primary fatty alcohol + 2 NADP(+) + CoA</text>
        <dbReference type="Rhea" id="RHEA:52716"/>
        <dbReference type="ChEBI" id="CHEBI:15378"/>
        <dbReference type="ChEBI" id="CHEBI:57287"/>
        <dbReference type="ChEBI" id="CHEBI:57783"/>
        <dbReference type="ChEBI" id="CHEBI:58349"/>
        <dbReference type="ChEBI" id="CHEBI:77396"/>
        <dbReference type="ChEBI" id="CHEBI:83139"/>
        <dbReference type="EC" id="1.2.1.84"/>
    </reaction>
</comment>
<dbReference type="Proteomes" id="UP000079169">
    <property type="component" value="Unplaced"/>
</dbReference>
<feature type="domain" description="Thioester reductase (TE)" evidence="2">
    <location>
        <begin position="2"/>
        <end position="70"/>
    </location>
</feature>
<dbReference type="GO" id="GO:0102965">
    <property type="term" value="F:alcohol-forming long-chain fatty acyl-CoA reductase activity"/>
    <property type="evidence" value="ECO:0007669"/>
    <property type="project" value="UniProtKB-EC"/>
</dbReference>
<keyword evidence="1" id="KW-0560">Oxidoreductase</keyword>
<dbReference type="EC" id="1.2.1.84" evidence="1"/>
<keyword evidence="1" id="KW-0521">NADP</keyword>
<reference evidence="4" key="1">
    <citation type="submission" date="2025-08" db="UniProtKB">
        <authorList>
            <consortium name="RefSeq"/>
        </authorList>
    </citation>
    <scope>IDENTIFICATION</scope>
</reference>
<evidence type="ECO:0000313" key="4">
    <source>
        <dbReference type="RefSeq" id="XP_026688977.1"/>
    </source>
</evidence>
<gene>
    <name evidence="4" type="primary">LOC108254371</name>
</gene>
<organism evidence="3 4">
    <name type="scientific">Diaphorina citri</name>
    <name type="common">Asian citrus psyllid</name>
    <dbReference type="NCBI Taxonomy" id="121845"/>
    <lineage>
        <taxon>Eukaryota</taxon>
        <taxon>Metazoa</taxon>
        <taxon>Ecdysozoa</taxon>
        <taxon>Arthropoda</taxon>
        <taxon>Hexapoda</taxon>
        <taxon>Insecta</taxon>
        <taxon>Pterygota</taxon>
        <taxon>Neoptera</taxon>
        <taxon>Paraneoptera</taxon>
        <taxon>Hemiptera</taxon>
        <taxon>Sternorrhyncha</taxon>
        <taxon>Psylloidea</taxon>
        <taxon>Psyllidae</taxon>
        <taxon>Diaphorininae</taxon>
        <taxon>Diaphorina</taxon>
    </lineage>
</organism>
<sequence length="71" mass="7667">RSKVSAVAGDCSLPGLGLSETDRATLVKQVNIVFHGAATVRFDEHIKMAVKINVCGVQAMLQLAREMKDLK</sequence>
<evidence type="ECO:0000256" key="1">
    <source>
        <dbReference type="RuleBase" id="RU363097"/>
    </source>
</evidence>